<sequence length="71" mass="8056">MLATHRFFLLFGELCFFVCVSIGVSRFQMSSPLLSDESAALEFRFFLARSNACFFPFSLAFSSHLLLPSLH</sequence>
<reference evidence="2" key="1">
    <citation type="submission" date="2018-01" db="EMBL/GenBank/DDBJ databases">
        <title>An insight into the sialome of Amazonian anophelines.</title>
        <authorList>
            <person name="Ribeiro J.M."/>
            <person name="Scarpassa V."/>
            <person name="Calvo E."/>
        </authorList>
    </citation>
    <scope>NUCLEOTIDE SEQUENCE</scope>
</reference>
<keyword evidence="1" id="KW-0812">Transmembrane</keyword>
<keyword evidence="1" id="KW-0472">Membrane</keyword>
<organism evidence="2">
    <name type="scientific">Anopheles darlingi</name>
    <name type="common">Mosquito</name>
    <dbReference type="NCBI Taxonomy" id="43151"/>
    <lineage>
        <taxon>Eukaryota</taxon>
        <taxon>Metazoa</taxon>
        <taxon>Ecdysozoa</taxon>
        <taxon>Arthropoda</taxon>
        <taxon>Hexapoda</taxon>
        <taxon>Insecta</taxon>
        <taxon>Pterygota</taxon>
        <taxon>Neoptera</taxon>
        <taxon>Endopterygota</taxon>
        <taxon>Diptera</taxon>
        <taxon>Nematocera</taxon>
        <taxon>Culicoidea</taxon>
        <taxon>Culicidae</taxon>
        <taxon>Anophelinae</taxon>
        <taxon>Anopheles</taxon>
    </lineage>
</organism>
<dbReference type="EMBL" id="GGFL01009887">
    <property type="protein sequence ID" value="MBW74065.1"/>
    <property type="molecule type" value="Transcribed_RNA"/>
</dbReference>
<evidence type="ECO:0000313" key="2">
    <source>
        <dbReference type="EMBL" id="MBW74065.1"/>
    </source>
</evidence>
<name>A0A2M4D931_ANODA</name>
<feature type="transmembrane region" description="Helical" evidence="1">
    <location>
        <begin position="7"/>
        <end position="27"/>
    </location>
</feature>
<keyword evidence="1" id="KW-1133">Transmembrane helix</keyword>
<evidence type="ECO:0000256" key="1">
    <source>
        <dbReference type="SAM" id="Phobius"/>
    </source>
</evidence>
<dbReference type="AlphaFoldDB" id="A0A2M4D931"/>
<accession>A0A2M4D931</accession>
<feature type="transmembrane region" description="Helical" evidence="1">
    <location>
        <begin position="47"/>
        <end position="67"/>
    </location>
</feature>
<proteinExistence type="predicted"/>
<protein>
    <submittedName>
        <fullName evidence="2">Uncharacterized protein</fullName>
    </submittedName>
</protein>